<gene>
    <name evidence="7" type="ORF">SAMN05421854_103121</name>
</gene>
<dbReference type="GO" id="GO:0022857">
    <property type="term" value="F:transmembrane transporter activity"/>
    <property type="evidence" value="ECO:0007669"/>
    <property type="project" value="InterPro"/>
</dbReference>
<dbReference type="EMBL" id="FOWC01000003">
    <property type="protein sequence ID" value="SFO82488.1"/>
    <property type="molecule type" value="Genomic_DNA"/>
</dbReference>
<evidence type="ECO:0000256" key="2">
    <source>
        <dbReference type="ARBA" id="ARBA00022475"/>
    </source>
</evidence>
<keyword evidence="2" id="KW-1003">Cell membrane</keyword>
<dbReference type="Pfam" id="PF07690">
    <property type="entry name" value="MFS_1"/>
    <property type="match status" value="1"/>
</dbReference>
<feature type="transmembrane region" description="Helical" evidence="6">
    <location>
        <begin position="315"/>
        <end position="336"/>
    </location>
</feature>
<dbReference type="CDD" id="cd06173">
    <property type="entry name" value="MFS_MefA_like"/>
    <property type="match status" value="1"/>
</dbReference>
<protein>
    <submittedName>
        <fullName evidence="7">Predicted arabinose efflux permease, MFS family</fullName>
    </submittedName>
</protein>
<feature type="transmembrane region" description="Helical" evidence="6">
    <location>
        <begin position="177"/>
        <end position="200"/>
    </location>
</feature>
<reference evidence="7 8" key="1">
    <citation type="submission" date="2016-10" db="EMBL/GenBank/DDBJ databases">
        <authorList>
            <person name="de Groot N.N."/>
        </authorList>
    </citation>
    <scope>NUCLEOTIDE SEQUENCE [LARGE SCALE GENOMIC DNA]</scope>
    <source>
        <strain evidence="7 8">DSM 44637</strain>
    </source>
</reference>
<feature type="transmembrane region" description="Helical" evidence="6">
    <location>
        <begin position="435"/>
        <end position="457"/>
    </location>
</feature>
<feature type="transmembrane region" description="Helical" evidence="6">
    <location>
        <begin position="342"/>
        <end position="364"/>
    </location>
</feature>
<dbReference type="PANTHER" id="PTHR23513">
    <property type="entry name" value="INTEGRAL MEMBRANE EFFLUX PROTEIN-RELATED"/>
    <property type="match status" value="1"/>
</dbReference>
<evidence type="ECO:0000256" key="4">
    <source>
        <dbReference type="ARBA" id="ARBA00022989"/>
    </source>
</evidence>
<dbReference type="InterPro" id="IPR036259">
    <property type="entry name" value="MFS_trans_sf"/>
</dbReference>
<keyword evidence="4 6" id="KW-1133">Transmembrane helix</keyword>
<dbReference type="SUPFAM" id="SSF103473">
    <property type="entry name" value="MFS general substrate transporter"/>
    <property type="match status" value="1"/>
</dbReference>
<evidence type="ECO:0000256" key="1">
    <source>
        <dbReference type="ARBA" id="ARBA00004651"/>
    </source>
</evidence>
<feature type="transmembrane region" description="Helical" evidence="6">
    <location>
        <begin position="402"/>
        <end position="423"/>
    </location>
</feature>
<dbReference type="Gene3D" id="1.20.1250.20">
    <property type="entry name" value="MFS general substrate transporter like domains"/>
    <property type="match status" value="1"/>
</dbReference>
<evidence type="ECO:0000256" key="5">
    <source>
        <dbReference type="ARBA" id="ARBA00023136"/>
    </source>
</evidence>
<evidence type="ECO:0000256" key="3">
    <source>
        <dbReference type="ARBA" id="ARBA00022692"/>
    </source>
</evidence>
<accession>A0A1I5KBZ8</accession>
<evidence type="ECO:0000313" key="8">
    <source>
        <dbReference type="Proteomes" id="UP000199137"/>
    </source>
</evidence>
<feature type="transmembrane region" description="Helical" evidence="6">
    <location>
        <begin position="135"/>
        <end position="156"/>
    </location>
</feature>
<dbReference type="STRING" id="112413.SAMN05421854_103121"/>
<proteinExistence type="predicted"/>
<dbReference type="AlphaFoldDB" id="A0A1I5KBZ8"/>
<feature type="transmembrane region" description="Helical" evidence="6">
    <location>
        <begin position="376"/>
        <end position="396"/>
    </location>
</feature>
<sequence length="492" mass="49963">MQQIFLSSVFASNPACVSVARNAADLVQPAAGGMQPVSLKKPESALDTYLDDGLACRVRDESGNPAARRRFPIPYLWGCARPAVLGQAGLVATYRRVFGRPEFRALFASMVVSVAGDQFARVALSLLVFDRTRSAGWTAGVYALTYVPSIFAGPLLSGLADRWPRRRVMVAADLLRAGLVTVMAIPALPLPAVAALLVAVQAAGAPGNAARAATAAAVLPGEEFVLGKGLLDMVVQVAQVVGFATGGTLVAFLGPGQALVADGVTFVASAVLVRFGIRARPAPAAVDSGARLGRWWADLRAGTVLVVRTPRLRSLVGLACVAGFYVTVEGLAAPYAESIGGSAQAVGVLLAASPAGTVLGMVIVARLPSPVRMRLLGPLAVAASVPLVVCAIQPGLVVTAVLWGLSGMASAYHLPASAAFTLAVPDHRRAQAYGLAATALTTSQGAGIALAGLAATAAGASTVLAVAGLFGVLTALAAGAAWNRARRAAEPG</sequence>
<dbReference type="GO" id="GO:0005886">
    <property type="term" value="C:plasma membrane"/>
    <property type="evidence" value="ECO:0007669"/>
    <property type="project" value="UniProtKB-SubCell"/>
</dbReference>
<keyword evidence="3 6" id="KW-0812">Transmembrane</keyword>
<dbReference type="PANTHER" id="PTHR23513:SF11">
    <property type="entry name" value="STAPHYLOFERRIN A TRANSPORTER"/>
    <property type="match status" value="1"/>
</dbReference>
<organism evidence="7 8">
    <name type="scientific">Amycolatopsis rubida</name>
    <dbReference type="NCBI Taxonomy" id="112413"/>
    <lineage>
        <taxon>Bacteria</taxon>
        <taxon>Bacillati</taxon>
        <taxon>Actinomycetota</taxon>
        <taxon>Actinomycetes</taxon>
        <taxon>Pseudonocardiales</taxon>
        <taxon>Pseudonocardiaceae</taxon>
        <taxon>Amycolatopsis</taxon>
    </lineage>
</organism>
<comment type="subcellular location">
    <subcellularLocation>
        <location evidence="1">Cell membrane</location>
        <topology evidence="1">Multi-pass membrane protein</topology>
    </subcellularLocation>
</comment>
<evidence type="ECO:0000256" key="6">
    <source>
        <dbReference type="SAM" id="Phobius"/>
    </source>
</evidence>
<name>A0A1I5KBZ8_9PSEU</name>
<feature type="transmembrane region" description="Helical" evidence="6">
    <location>
        <begin position="463"/>
        <end position="482"/>
    </location>
</feature>
<dbReference type="Proteomes" id="UP000199137">
    <property type="component" value="Unassembled WGS sequence"/>
</dbReference>
<evidence type="ECO:0000313" key="7">
    <source>
        <dbReference type="EMBL" id="SFO82488.1"/>
    </source>
</evidence>
<dbReference type="InterPro" id="IPR011701">
    <property type="entry name" value="MFS"/>
</dbReference>
<keyword evidence="5 6" id="KW-0472">Membrane</keyword>